<dbReference type="SMART" id="SM00407">
    <property type="entry name" value="IGc1"/>
    <property type="match status" value="1"/>
</dbReference>
<dbReference type="KEGG" id="dre:30763"/>
<keyword evidence="5" id="KW-0325">Glycoprotein</keyword>
<dbReference type="SMART" id="SM00921">
    <property type="entry name" value="MHC_II_beta"/>
    <property type="match status" value="1"/>
</dbReference>
<feature type="chain" id="PRO_5044222436" evidence="7">
    <location>
        <begin position="23"/>
        <end position="273"/>
    </location>
</feature>
<keyword evidence="3 6" id="KW-1133">Transmembrane helix</keyword>
<dbReference type="PROSITE" id="PS50835">
    <property type="entry name" value="IG_LIKE"/>
    <property type="match status" value="1"/>
</dbReference>
<dbReference type="InterPro" id="IPR036179">
    <property type="entry name" value="Ig-like_dom_sf"/>
</dbReference>
<dbReference type="Gene3D" id="3.10.320.10">
    <property type="entry name" value="Class II Histocompatibility Antigen, M Beta Chain, Chain B, domain 1"/>
    <property type="match status" value="1"/>
</dbReference>
<dbReference type="SUPFAM" id="SSF48726">
    <property type="entry name" value="Immunoglobulin"/>
    <property type="match status" value="1"/>
</dbReference>
<keyword evidence="4" id="KW-1015">Disulfide bond</keyword>
<dbReference type="InterPro" id="IPR011162">
    <property type="entry name" value="MHC_I/II-like_Ag-recog"/>
</dbReference>
<name>A0AB32U0V2_DANRE</name>
<comment type="subcellular location">
    <subcellularLocation>
        <location evidence="1">Membrane</location>
        <topology evidence="1">Single-pass type I membrane protein</topology>
    </subcellularLocation>
</comment>
<feature type="transmembrane region" description="Helical" evidence="6">
    <location>
        <begin position="217"/>
        <end position="238"/>
    </location>
</feature>
<dbReference type="InterPro" id="IPR014745">
    <property type="entry name" value="MHC_II_a/b_N"/>
</dbReference>
<dbReference type="Pfam" id="PF00969">
    <property type="entry name" value="MHC_II_beta"/>
    <property type="match status" value="1"/>
</dbReference>
<feature type="signal peptide" evidence="7">
    <location>
        <begin position="1"/>
        <end position="22"/>
    </location>
</feature>
<dbReference type="PANTHER" id="PTHR19944:SF99">
    <property type="entry name" value="HLA CLASS II HISTOCOMPATIBILITY ANTIGEN, DRB1 BETA CHAIN"/>
    <property type="match status" value="1"/>
</dbReference>
<evidence type="ECO:0000256" key="2">
    <source>
        <dbReference type="ARBA" id="ARBA00022692"/>
    </source>
</evidence>
<dbReference type="InterPro" id="IPR013783">
    <property type="entry name" value="Ig-like_fold"/>
</dbReference>
<proteinExistence type="predicted"/>
<evidence type="ECO:0000256" key="1">
    <source>
        <dbReference type="ARBA" id="ARBA00004479"/>
    </source>
</evidence>
<keyword evidence="6" id="KW-0472">Membrane</keyword>
<dbReference type="Pfam" id="PF07654">
    <property type="entry name" value="C1-set"/>
    <property type="match status" value="1"/>
</dbReference>
<dbReference type="RefSeq" id="XP_068079320.1">
    <property type="nucleotide sequence ID" value="XM_068223219.2"/>
</dbReference>
<dbReference type="GO" id="GO:0019882">
    <property type="term" value="P:antigen processing and presentation"/>
    <property type="evidence" value="ECO:0007669"/>
    <property type="project" value="InterPro"/>
</dbReference>
<keyword evidence="2 6" id="KW-0812">Transmembrane</keyword>
<organism evidence="9 10">
    <name type="scientific">Danio rerio</name>
    <name type="common">Zebrafish</name>
    <name type="synonym">Brachydanio rerio</name>
    <dbReference type="NCBI Taxonomy" id="7955"/>
    <lineage>
        <taxon>Eukaryota</taxon>
        <taxon>Metazoa</taxon>
        <taxon>Chordata</taxon>
        <taxon>Craniata</taxon>
        <taxon>Vertebrata</taxon>
        <taxon>Euteleostomi</taxon>
        <taxon>Actinopterygii</taxon>
        <taxon>Neopterygii</taxon>
        <taxon>Teleostei</taxon>
        <taxon>Ostariophysi</taxon>
        <taxon>Cypriniformes</taxon>
        <taxon>Danionidae</taxon>
        <taxon>Danioninae</taxon>
        <taxon>Danio</taxon>
    </lineage>
</organism>
<evidence type="ECO:0000256" key="3">
    <source>
        <dbReference type="ARBA" id="ARBA00022989"/>
    </source>
</evidence>
<dbReference type="GO" id="GO:0006955">
    <property type="term" value="P:immune response"/>
    <property type="evidence" value="ECO:0007669"/>
    <property type="project" value="InterPro"/>
</dbReference>
<dbReference type="SUPFAM" id="SSF54452">
    <property type="entry name" value="MHC antigen-recognition domain"/>
    <property type="match status" value="1"/>
</dbReference>
<dbReference type="RefSeq" id="NP_571781.2">
    <property type="nucleotide sequence ID" value="NM_131706.2"/>
</dbReference>
<dbReference type="GO" id="GO:0042613">
    <property type="term" value="C:MHC class II protein complex"/>
    <property type="evidence" value="ECO:0007669"/>
    <property type="project" value="InterPro"/>
</dbReference>
<sequence>MQFSRVACLAMILSALLEKVCGNYGYLQSQCRVLSSTKKVELIFSFIFNKIEYIRYNSTDQKIVGYTEFGEKFVENYKNNTFVLVLAEFGIDNCKKIAKALISDGMLNHVTVKPEVIIRSVTEAKGNQKAVLVCSAYDFYPKAIKLTWMRNDKKVTADVMSIEEMADGDWYYQIHSHLEYFPQPGEKISCVVDHASFHKPMIYYWDPSLPETERSKIILGAVGLLMGIFTAAAGVIYYKRKQTGFYRLPVYLVPLQTMNNTEPQYSATSDTLT</sequence>
<dbReference type="Proteomes" id="UP000000437">
    <property type="component" value="Chromosome 8"/>
</dbReference>
<evidence type="ECO:0000256" key="7">
    <source>
        <dbReference type="SAM" id="SignalP"/>
    </source>
</evidence>
<dbReference type="InterPro" id="IPR007110">
    <property type="entry name" value="Ig-like_dom"/>
</dbReference>
<feature type="domain" description="Ig-like" evidence="8">
    <location>
        <begin position="114"/>
        <end position="196"/>
    </location>
</feature>
<dbReference type="GeneID" id="30763"/>
<evidence type="ECO:0000256" key="5">
    <source>
        <dbReference type="ARBA" id="ARBA00023180"/>
    </source>
</evidence>
<dbReference type="InterPro" id="IPR050160">
    <property type="entry name" value="MHC/Immunoglobulin"/>
</dbReference>
<dbReference type="Gene3D" id="2.60.40.10">
    <property type="entry name" value="Immunoglobulins"/>
    <property type="match status" value="1"/>
</dbReference>
<gene>
    <name evidence="10" type="primary">mhc2dcb</name>
</gene>
<accession>A0AB32U0V2</accession>
<evidence type="ECO:0000313" key="9">
    <source>
        <dbReference type="Proteomes" id="UP000000437"/>
    </source>
</evidence>
<dbReference type="InterPro" id="IPR003597">
    <property type="entry name" value="Ig_C1-set"/>
</dbReference>
<evidence type="ECO:0000256" key="4">
    <source>
        <dbReference type="ARBA" id="ARBA00023157"/>
    </source>
</evidence>
<evidence type="ECO:0000259" key="8">
    <source>
        <dbReference type="PROSITE" id="PS50835"/>
    </source>
</evidence>
<keyword evidence="9" id="KW-1185">Reference proteome</keyword>
<protein>
    <submittedName>
        <fullName evidence="10">Major histocompatibility complex class II DCB</fullName>
    </submittedName>
</protein>
<dbReference type="CTD" id="30763"/>
<dbReference type="PANTHER" id="PTHR19944">
    <property type="entry name" value="MHC CLASS II-RELATED"/>
    <property type="match status" value="1"/>
</dbReference>
<keyword evidence="7" id="KW-0732">Signal</keyword>
<dbReference type="InterPro" id="IPR000353">
    <property type="entry name" value="MHC_II_b_N"/>
</dbReference>
<reference evidence="10" key="1">
    <citation type="submission" date="2025-08" db="UniProtKB">
        <authorList>
            <consortium name="RefSeq"/>
        </authorList>
    </citation>
    <scope>IDENTIFICATION</scope>
    <source>
        <strain evidence="10">Tuebingen</strain>
        <tissue evidence="10">Fibroblasts and whole tissue</tissue>
    </source>
</reference>
<evidence type="ECO:0000313" key="10">
    <source>
        <dbReference type="RefSeq" id="XP_068079320.1"/>
    </source>
</evidence>
<evidence type="ECO:0000256" key="6">
    <source>
        <dbReference type="SAM" id="Phobius"/>
    </source>
</evidence>
<dbReference type="AlphaFoldDB" id="A0AB32U0V2"/>